<accession>A0ABY2GNV0</accession>
<evidence type="ECO:0000256" key="1">
    <source>
        <dbReference type="SAM" id="MobiDB-lite"/>
    </source>
</evidence>
<dbReference type="Proteomes" id="UP001642720">
    <property type="component" value="Unassembled WGS sequence"/>
</dbReference>
<comment type="caution">
    <text evidence="3">The sequence shown here is derived from an EMBL/GenBank/DDBJ whole genome shotgun (WGS) entry which is preliminary data.</text>
</comment>
<dbReference type="Pfam" id="PF00293">
    <property type="entry name" value="NUDIX"/>
    <property type="match status" value="1"/>
</dbReference>
<dbReference type="GeneID" id="300582252"/>
<dbReference type="EMBL" id="PPTA01000032">
    <property type="protein sequence ID" value="TFA97486.1"/>
    <property type="molecule type" value="Genomic_DNA"/>
</dbReference>
<evidence type="ECO:0000259" key="2">
    <source>
        <dbReference type="PROSITE" id="PS51462"/>
    </source>
</evidence>
<dbReference type="SUPFAM" id="SSF55811">
    <property type="entry name" value="Nudix"/>
    <property type="match status" value="1"/>
</dbReference>
<evidence type="ECO:0000313" key="3">
    <source>
        <dbReference type="EMBL" id="TFA97486.1"/>
    </source>
</evidence>
<feature type="compositionally biased region" description="Polar residues" evidence="1">
    <location>
        <begin position="343"/>
        <end position="352"/>
    </location>
</feature>
<dbReference type="InterPro" id="IPR015797">
    <property type="entry name" value="NUDIX_hydrolase-like_dom_sf"/>
</dbReference>
<dbReference type="PANTHER" id="PTHR13622">
    <property type="entry name" value="THIAMIN PYROPHOSPHOKINASE"/>
    <property type="match status" value="1"/>
</dbReference>
<gene>
    <name evidence="3" type="ORF">CCMA1212_010774</name>
</gene>
<dbReference type="RefSeq" id="XP_073553688.1">
    <property type="nucleotide sequence ID" value="XM_073707802.1"/>
</dbReference>
<dbReference type="PROSITE" id="PS51462">
    <property type="entry name" value="NUDIX"/>
    <property type="match status" value="1"/>
</dbReference>
<dbReference type="Gene3D" id="3.90.79.10">
    <property type="entry name" value="Nucleoside Triphosphate Pyrophosphohydrolase"/>
    <property type="match status" value="1"/>
</dbReference>
<reference evidence="3 4" key="1">
    <citation type="submission" date="2018-01" db="EMBL/GenBank/DDBJ databases">
        <title>Genome characterization of the sugarcane-associated fungus Trichoderma ghanense CCMA-1212 and their application in lignocelulose bioconversion.</title>
        <authorList>
            <person name="Steindorff A.S."/>
            <person name="Mendes T.D."/>
            <person name="Vilela E.S.D."/>
            <person name="Rodrigues D.S."/>
            <person name="Formighieri E.F."/>
            <person name="Melo I.S."/>
            <person name="Favaro L.C.L."/>
        </authorList>
    </citation>
    <scope>NUCLEOTIDE SEQUENCE [LARGE SCALE GENOMIC DNA]</scope>
    <source>
        <strain evidence="3 4">CCMA-1212</strain>
    </source>
</reference>
<dbReference type="Pfam" id="PF15916">
    <property type="entry name" value="DUF4743"/>
    <property type="match status" value="1"/>
</dbReference>
<dbReference type="InterPro" id="IPR031804">
    <property type="entry name" value="DUF4743"/>
</dbReference>
<feature type="region of interest" description="Disordered" evidence="1">
    <location>
        <begin position="333"/>
        <end position="352"/>
    </location>
</feature>
<dbReference type="InterPro" id="IPR000086">
    <property type="entry name" value="NUDIX_hydrolase_dom"/>
</dbReference>
<feature type="domain" description="Nudix hydrolase" evidence="2">
    <location>
        <begin position="150"/>
        <end position="301"/>
    </location>
</feature>
<keyword evidence="4" id="KW-1185">Reference proteome</keyword>
<organism evidence="3 4">
    <name type="scientific">Trichoderma ghanense</name>
    <dbReference type="NCBI Taxonomy" id="65468"/>
    <lineage>
        <taxon>Eukaryota</taxon>
        <taxon>Fungi</taxon>
        <taxon>Dikarya</taxon>
        <taxon>Ascomycota</taxon>
        <taxon>Pezizomycotina</taxon>
        <taxon>Sordariomycetes</taxon>
        <taxon>Hypocreomycetidae</taxon>
        <taxon>Hypocreales</taxon>
        <taxon>Hypocreaceae</taxon>
        <taxon>Trichoderma</taxon>
    </lineage>
</organism>
<proteinExistence type="predicted"/>
<name>A0ABY2GNV0_9HYPO</name>
<dbReference type="PANTHER" id="PTHR13622:SF8">
    <property type="entry name" value="THIAMIN PYROPHOSPHOKINASE 1"/>
    <property type="match status" value="1"/>
</dbReference>
<sequence>MTQIASVLSIMSKSYLELIAETDQFPYDDDQSPEATALRNGLYKLVWEDEDGQYAIGYIRDWVIDELSRTPHDIRGDMRLNTSDRTVMLFYTPKTEEERTLAVSALTGYWREKGIFKTLKGWRNELWPVYDRKGGLIFSVERAAMGLFGTARYGVHMVAYVEHPTAPYGIKIWVPKRAADKSTFPGMLDNTVAGGLMTGEDPFECIIREADEEASLPDALVRGSAEWVGNVTYIYITEAKQVGEDGYIYPECQWVYDLKLPADVVPLPKDGEVEEFRLCDVDEVKRDLRAGKYKPNCALVLIGFFIRHGILTEANEPQLAAIQARMHRELPFPGPHRKDWPGSVTNQAAKAT</sequence>
<evidence type="ECO:0000313" key="4">
    <source>
        <dbReference type="Proteomes" id="UP001642720"/>
    </source>
</evidence>
<protein>
    <recommendedName>
        <fullName evidence="2">Nudix hydrolase domain-containing protein</fullName>
    </recommendedName>
</protein>
<dbReference type="CDD" id="cd03676">
    <property type="entry name" value="NUDIX_Tnr3_like"/>
    <property type="match status" value="1"/>
</dbReference>